<reference evidence="2" key="1">
    <citation type="submission" date="2020-05" db="EMBL/GenBank/DDBJ databases">
        <authorList>
            <person name="Chiriac C."/>
            <person name="Salcher M."/>
            <person name="Ghai R."/>
            <person name="Kavagutti S V."/>
        </authorList>
    </citation>
    <scope>NUCLEOTIDE SEQUENCE</scope>
</reference>
<evidence type="ECO:0000313" key="2">
    <source>
        <dbReference type="EMBL" id="CAB4545642.1"/>
    </source>
</evidence>
<gene>
    <name evidence="2" type="ORF">UFOPK1410_00948</name>
    <name evidence="3" type="ORF">UFOPK1855_00186</name>
</gene>
<keyword evidence="1" id="KW-1133">Transmembrane helix</keyword>
<evidence type="ECO:0000256" key="1">
    <source>
        <dbReference type="SAM" id="Phobius"/>
    </source>
</evidence>
<name>A0A6J6C2R2_9ZZZZ</name>
<accession>A0A6J6C2R2</accession>
<keyword evidence="1" id="KW-0472">Membrane</keyword>
<proteinExistence type="predicted"/>
<keyword evidence="1" id="KW-0812">Transmembrane</keyword>
<dbReference type="EMBL" id="CAEZUW010000016">
    <property type="protein sequence ID" value="CAB4607087.1"/>
    <property type="molecule type" value="Genomic_DNA"/>
</dbReference>
<evidence type="ECO:0000313" key="3">
    <source>
        <dbReference type="EMBL" id="CAB4607087.1"/>
    </source>
</evidence>
<organism evidence="2">
    <name type="scientific">freshwater metagenome</name>
    <dbReference type="NCBI Taxonomy" id="449393"/>
    <lineage>
        <taxon>unclassified sequences</taxon>
        <taxon>metagenomes</taxon>
        <taxon>ecological metagenomes</taxon>
    </lineage>
</organism>
<feature type="transmembrane region" description="Helical" evidence="1">
    <location>
        <begin position="21"/>
        <end position="45"/>
    </location>
</feature>
<protein>
    <submittedName>
        <fullName evidence="2">Unannotated protein</fullName>
    </submittedName>
</protein>
<sequence>MTEKKTKAEQPKSAERKGSRAWIYATVGVAVALIGGVVFYGQVIYPEVRKEQIAKNDIIACEGFYKALRAEKKDVDDAFNQVLNASDDAIELYDPEFNDADPNFGKVYEAFLRLSDAGISALSGDLVLGFESFNREIVRTEDVCYPILVAAEREKLRQSPAPTN</sequence>
<dbReference type="AlphaFoldDB" id="A0A6J6C2R2"/>
<dbReference type="EMBL" id="CAEZSH010000142">
    <property type="protein sequence ID" value="CAB4545642.1"/>
    <property type="molecule type" value="Genomic_DNA"/>
</dbReference>